<dbReference type="AlphaFoldDB" id="A0AAN6Y0N8"/>
<keyword evidence="4" id="KW-1185">Reference proteome</keyword>
<reference evidence="3" key="2">
    <citation type="submission" date="2023-05" db="EMBL/GenBank/DDBJ databases">
        <authorList>
            <consortium name="Lawrence Berkeley National Laboratory"/>
            <person name="Steindorff A."/>
            <person name="Hensen N."/>
            <person name="Bonometti L."/>
            <person name="Westerberg I."/>
            <person name="Brannstrom I.O."/>
            <person name="Guillou S."/>
            <person name="Cros-Aarteil S."/>
            <person name="Calhoun S."/>
            <person name="Haridas S."/>
            <person name="Kuo A."/>
            <person name="Mondo S."/>
            <person name="Pangilinan J."/>
            <person name="Riley R."/>
            <person name="Labutti K."/>
            <person name="Andreopoulos B."/>
            <person name="Lipzen A."/>
            <person name="Chen C."/>
            <person name="Yanf M."/>
            <person name="Daum C."/>
            <person name="Ng V."/>
            <person name="Clum A."/>
            <person name="Ohm R."/>
            <person name="Martin F."/>
            <person name="Silar P."/>
            <person name="Natvig D."/>
            <person name="Lalanne C."/>
            <person name="Gautier V."/>
            <person name="Ament-Velasquez S.L."/>
            <person name="Kruys A."/>
            <person name="Hutchinson M.I."/>
            <person name="Powell A.J."/>
            <person name="Barry K."/>
            <person name="Miller A.N."/>
            <person name="Grigoriev I.V."/>
            <person name="Debuchy R."/>
            <person name="Gladieux P."/>
            <person name="Thoren M.H."/>
            <person name="Johannesson H."/>
        </authorList>
    </citation>
    <scope>NUCLEOTIDE SEQUENCE</scope>
    <source>
        <strain evidence="3">PSN293</strain>
    </source>
</reference>
<organism evidence="3 4">
    <name type="scientific">Rhypophila decipiens</name>
    <dbReference type="NCBI Taxonomy" id="261697"/>
    <lineage>
        <taxon>Eukaryota</taxon>
        <taxon>Fungi</taxon>
        <taxon>Dikarya</taxon>
        <taxon>Ascomycota</taxon>
        <taxon>Pezizomycotina</taxon>
        <taxon>Sordariomycetes</taxon>
        <taxon>Sordariomycetidae</taxon>
        <taxon>Sordariales</taxon>
        <taxon>Naviculisporaceae</taxon>
        <taxon>Rhypophila</taxon>
    </lineage>
</organism>
<dbReference type="Proteomes" id="UP001301769">
    <property type="component" value="Unassembled WGS sequence"/>
</dbReference>
<feature type="compositionally biased region" description="Gly residues" evidence="1">
    <location>
        <begin position="177"/>
        <end position="198"/>
    </location>
</feature>
<evidence type="ECO:0000313" key="3">
    <source>
        <dbReference type="EMBL" id="KAK4210254.1"/>
    </source>
</evidence>
<feature type="signal peptide" evidence="2">
    <location>
        <begin position="1"/>
        <end position="22"/>
    </location>
</feature>
<reference evidence="3" key="1">
    <citation type="journal article" date="2023" name="Mol. Phylogenet. Evol.">
        <title>Genome-scale phylogeny and comparative genomics of the fungal order Sordariales.</title>
        <authorList>
            <person name="Hensen N."/>
            <person name="Bonometti L."/>
            <person name="Westerberg I."/>
            <person name="Brannstrom I.O."/>
            <person name="Guillou S."/>
            <person name="Cros-Aarteil S."/>
            <person name="Calhoun S."/>
            <person name="Haridas S."/>
            <person name="Kuo A."/>
            <person name="Mondo S."/>
            <person name="Pangilinan J."/>
            <person name="Riley R."/>
            <person name="LaButti K."/>
            <person name="Andreopoulos B."/>
            <person name="Lipzen A."/>
            <person name="Chen C."/>
            <person name="Yan M."/>
            <person name="Daum C."/>
            <person name="Ng V."/>
            <person name="Clum A."/>
            <person name="Steindorff A."/>
            <person name="Ohm R.A."/>
            <person name="Martin F."/>
            <person name="Silar P."/>
            <person name="Natvig D.O."/>
            <person name="Lalanne C."/>
            <person name="Gautier V."/>
            <person name="Ament-Velasquez S.L."/>
            <person name="Kruys A."/>
            <person name="Hutchinson M.I."/>
            <person name="Powell A.J."/>
            <person name="Barry K."/>
            <person name="Miller A.N."/>
            <person name="Grigoriev I.V."/>
            <person name="Debuchy R."/>
            <person name="Gladieux P."/>
            <person name="Hiltunen Thoren M."/>
            <person name="Johannesson H."/>
        </authorList>
    </citation>
    <scope>NUCLEOTIDE SEQUENCE</scope>
    <source>
        <strain evidence="3">PSN293</strain>
    </source>
</reference>
<protein>
    <submittedName>
        <fullName evidence="3">Uncharacterized protein</fullName>
    </submittedName>
</protein>
<evidence type="ECO:0000256" key="2">
    <source>
        <dbReference type="SAM" id="SignalP"/>
    </source>
</evidence>
<proteinExistence type="predicted"/>
<accession>A0AAN6Y0N8</accession>
<gene>
    <name evidence="3" type="ORF">QBC37DRAFT_322520</name>
</gene>
<keyword evidence="2" id="KW-0732">Signal</keyword>
<sequence length="243" mass="23587">MRSNVALSAAALLGLLAQVSTAASCTSSNAYPIEDYIASAGGGGGGGGSGGAGAEIFLSEDIIGNAVSNAVKKRNPRIPANRTPDAKLANMVYAVRQRRADDKGVTCSVSETCLSVQKAPFCLDIVSGAFHDGTGTTGNALTGDYVLGDGRKGNLYNGPHPLPSGASNAQTTPTPTGSGGGAQETGPAAGGNGNGNGDGNAPPPAQTGSPLPKGNAASGREIAVGGVVIGGLMAVVGAELLGV</sequence>
<name>A0AAN6Y0N8_9PEZI</name>
<evidence type="ECO:0000256" key="1">
    <source>
        <dbReference type="SAM" id="MobiDB-lite"/>
    </source>
</evidence>
<evidence type="ECO:0000313" key="4">
    <source>
        <dbReference type="Proteomes" id="UP001301769"/>
    </source>
</evidence>
<feature type="chain" id="PRO_5042844498" evidence="2">
    <location>
        <begin position="23"/>
        <end position="243"/>
    </location>
</feature>
<comment type="caution">
    <text evidence="3">The sequence shown here is derived from an EMBL/GenBank/DDBJ whole genome shotgun (WGS) entry which is preliminary data.</text>
</comment>
<dbReference type="PROSITE" id="PS51257">
    <property type="entry name" value="PROKAR_LIPOPROTEIN"/>
    <property type="match status" value="1"/>
</dbReference>
<feature type="region of interest" description="Disordered" evidence="1">
    <location>
        <begin position="152"/>
        <end position="216"/>
    </location>
</feature>
<dbReference type="EMBL" id="MU858180">
    <property type="protein sequence ID" value="KAK4210254.1"/>
    <property type="molecule type" value="Genomic_DNA"/>
</dbReference>